<proteinExistence type="inferred from homology"/>
<dbReference type="PANTHER" id="PTHR16222:SF24">
    <property type="entry name" value="ADP-RIBOSYLHYDROLASE ARH3"/>
    <property type="match status" value="1"/>
</dbReference>
<dbReference type="SUPFAM" id="SSF101478">
    <property type="entry name" value="ADP-ribosylglycohydrolase"/>
    <property type="match status" value="1"/>
</dbReference>
<evidence type="ECO:0000313" key="4">
    <source>
        <dbReference type="EMBL" id="AEA47979.1"/>
    </source>
</evidence>
<dbReference type="OrthoDB" id="114878at2157"/>
<keyword evidence="2" id="KW-0378">Hydrolase</keyword>
<dbReference type="GO" id="GO:0046872">
    <property type="term" value="F:metal ion binding"/>
    <property type="evidence" value="ECO:0007669"/>
    <property type="project" value="UniProtKB-KW"/>
</dbReference>
<evidence type="ECO:0000256" key="3">
    <source>
        <dbReference type="PIRSR" id="PIRSR605502-1"/>
    </source>
</evidence>
<dbReference type="InterPro" id="IPR050792">
    <property type="entry name" value="ADP-ribosylglycohydrolase"/>
</dbReference>
<dbReference type="Gene3D" id="1.10.4080.10">
    <property type="entry name" value="ADP-ribosylation/Crystallin J1"/>
    <property type="match status" value="1"/>
</dbReference>
<dbReference type="Pfam" id="PF03747">
    <property type="entry name" value="ADP_ribosyl_GH"/>
    <property type="match status" value="1"/>
</dbReference>
<dbReference type="AlphaFoldDB" id="F2KS40"/>
<keyword evidence="5" id="KW-1185">Reference proteome</keyword>
<keyword evidence="3" id="KW-0479">Metal-binding</keyword>
<dbReference type="HOGENOM" id="CLU_024566_7_0_2"/>
<name>F2KS40_ARCVS</name>
<keyword evidence="3" id="KW-0460">Magnesium</keyword>
<gene>
    <name evidence="4" type="ordered locus">Arcve_1986</name>
</gene>
<feature type="binding site" evidence="3">
    <location>
        <position position="232"/>
    </location>
    <ligand>
        <name>Mg(2+)</name>
        <dbReference type="ChEBI" id="CHEBI:18420"/>
        <label>1</label>
    </ligand>
</feature>
<sequence>MVDRFRGAIAGFAVGDAIGMPYEGLPKEDIEIESSEVEPVEWTDDTEQMLILAESLLSTTYFDPEDFAFRLCKITSPKIGPTTAEALRKLRSGVPWREAGVDSNTCGAAMRVMPLGIVYSFSLDLVESYAVMQAMVTHKGKAAIAGSVAVAIAFACICMDYSDDEILDEVCARCRQYDDLMAEKIEMARDSSIEELGTTILATDVVPSALHCYLNSESYEECVLMAVRAGGDTDTIAAIAGGLKGAKLGHSAIPERWGTFAEELLHIADELYRLYVRIST</sequence>
<accession>F2KS40</accession>
<evidence type="ECO:0000256" key="2">
    <source>
        <dbReference type="ARBA" id="ARBA00022801"/>
    </source>
</evidence>
<feature type="binding site" evidence="3">
    <location>
        <position position="235"/>
    </location>
    <ligand>
        <name>Mg(2+)</name>
        <dbReference type="ChEBI" id="CHEBI:18420"/>
        <label>1</label>
    </ligand>
</feature>
<dbReference type="eggNOG" id="arCOG04448">
    <property type="taxonomic scope" value="Archaea"/>
</dbReference>
<comment type="similarity">
    <text evidence="1">Belongs to the ADP-ribosylglycohydrolase family.</text>
</comment>
<feature type="binding site" evidence="3">
    <location>
        <position position="45"/>
    </location>
    <ligand>
        <name>Mg(2+)</name>
        <dbReference type="ChEBI" id="CHEBI:18420"/>
        <label>1</label>
    </ligand>
</feature>
<feature type="binding site" evidence="3">
    <location>
        <position position="43"/>
    </location>
    <ligand>
        <name>Mg(2+)</name>
        <dbReference type="ChEBI" id="CHEBI:18420"/>
        <label>1</label>
    </ligand>
</feature>
<feature type="binding site" evidence="3">
    <location>
        <position position="44"/>
    </location>
    <ligand>
        <name>Mg(2+)</name>
        <dbReference type="ChEBI" id="CHEBI:18420"/>
        <label>1</label>
    </ligand>
</feature>
<dbReference type="Proteomes" id="UP000008136">
    <property type="component" value="Chromosome"/>
</dbReference>
<organism evidence="4 5">
    <name type="scientific">Archaeoglobus veneficus (strain DSM 11195 / SNP6)</name>
    <dbReference type="NCBI Taxonomy" id="693661"/>
    <lineage>
        <taxon>Archaea</taxon>
        <taxon>Methanobacteriati</taxon>
        <taxon>Methanobacteriota</taxon>
        <taxon>Archaeoglobi</taxon>
        <taxon>Archaeoglobales</taxon>
        <taxon>Archaeoglobaceae</taxon>
        <taxon>Archaeoglobus</taxon>
    </lineage>
</organism>
<dbReference type="STRING" id="693661.Arcve_1986"/>
<dbReference type="KEGG" id="ave:Arcve_1986"/>
<dbReference type="InterPro" id="IPR005502">
    <property type="entry name" value="Ribosyl_crysJ1"/>
</dbReference>
<dbReference type="InterPro" id="IPR036705">
    <property type="entry name" value="Ribosyl_crysJ1_sf"/>
</dbReference>
<comment type="cofactor">
    <cofactor evidence="3">
        <name>Mg(2+)</name>
        <dbReference type="ChEBI" id="CHEBI:18420"/>
    </cofactor>
    <text evidence="3">Binds 2 magnesium ions per subunit.</text>
</comment>
<evidence type="ECO:0000313" key="5">
    <source>
        <dbReference type="Proteomes" id="UP000008136"/>
    </source>
</evidence>
<reference evidence="4 5" key="1">
    <citation type="submission" date="2011-03" db="EMBL/GenBank/DDBJ databases">
        <title>The complete genome of Archaeoglobus veneficus SNP6.</title>
        <authorList>
            <consortium name="US DOE Joint Genome Institute (JGI-PGF)"/>
            <person name="Lucas S."/>
            <person name="Copeland A."/>
            <person name="Lapidus A."/>
            <person name="Bruce D."/>
            <person name="Goodwin L."/>
            <person name="Pitluck S."/>
            <person name="Kyrpides N."/>
            <person name="Mavromatis K."/>
            <person name="Pagani I."/>
            <person name="Ivanova N."/>
            <person name="Mikhailova N."/>
            <person name="Lu M."/>
            <person name="Detter J.C."/>
            <person name="Tapia R."/>
            <person name="Han C."/>
            <person name="Land M."/>
            <person name="Hauser L."/>
            <person name="Markowitz V."/>
            <person name="Cheng J.-F."/>
            <person name="Hugenholtz P."/>
            <person name="Woyke T."/>
            <person name="Wu D."/>
            <person name="Spring S."/>
            <person name="Brambilla E."/>
            <person name="Klenk H.-P."/>
            <person name="Eisen J.A."/>
        </authorList>
    </citation>
    <scope>NUCLEOTIDE SEQUENCE [LARGE SCALE GENOMIC DNA]</scope>
    <source>
        <strain>SNP6</strain>
    </source>
</reference>
<feature type="binding site" evidence="3">
    <location>
        <position position="234"/>
    </location>
    <ligand>
        <name>Mg(2+)</name>
        <dbReference type="ChEBI" id="CHEBI:18420"/>
        <label>1</label>
    </ligand>
</feature>
<dbReference type="EMBL" id="CP002588">
    <property type="protein sequence ID" value="AEA47979.1"/>
    <property type="molecule type" value="Genomic_DNA"/>
</dbReference>
<dbReference type="PANTHER" id="PTHR16222">
    <property type="entry name" value="ADP-RIBOSYLGLYCOHYDROLASE"/>
    <property type="match status" value="1"/>
</dbReference>
<evidence type="ECO:0000256" key="1">
    <source>
        <dbReference type="ARBA" id="ARBA00010702"/>
    </source>
</evidence>
<dbReference type="GO" id="GO:0016787">
    <property type="term" value="F:hydrolase activity"/>
    <property type="evidence" value="ECO:0007669"/>
    <property type="project" value="UniProtKB-KW"/>
</dbReference>
<protein>
    <submittedName>
        <fullName evidence="4">ADP-ribosylation/Crystallin J1</fullName>
    </submittedName>
</protein>